<keyword evidence="2" id="KW-1185">Reference proteome</keyword>
<name>A0AAF1KFG8_9HYPH</name>
<dbReference type="AlphaFoldDB" id="A0AAF1KFG8"/>
<reference evidence="1 2" key="1">
    <citation type="journal article" date="2018" name="Sci. Rep.">
        <title>Rhizobium tumorigenes sp. nov., a novel plant tumorigenic bacterium isolated from cane gall tumors on thornless blackberry.</title>
        <authorList>
            <person name="Kuzmanovi N."/>
            <person name="Smalla K."/>
            <person name="Gronow S."/>
            <person name="PuBawska J."/>
        </authorList>
    </citation>
    <scope>NUCLEOTIDE SEQUENCE [LARGE SCALE GENOMIC DNA]</scope>
    <source>
        <strain evidence="1 2">1078</strain>
    </source>
</reference>
<organism evidence="1 2">
    <name type="scientific">Rhizobium tumorigenes</name>
    <dbReference type="NCBI Taxonomy" id="2041385"/>
    <lineage>
        <taxon>Bacteria</taxon>
        <taxon>Pseudomonadati</taxon>
        <taxon>Pseudomonadota</taxon>
        <taxon>Alphaproteobacteria</taxon>
        <taxon>Hyphomicrobiales</taxon>
        <taxon>Rhizobiaceae</taxon>
        <taxon>Rhizobium/Agrobacterium group</taxon>
        <taxon>Rhizobium</taxon>
    </lineage>
</organism>
<evidence type="ECO:0000313" key="1">
    <source>
        <dbReference type="EMBL" id="WFR96786.1"/>
    </source>
</evidence>
<dbReference type="RefSeq" id="WP_111215650.1">
    <property type="nucleotide sequence ID" value="NZ_CP117255.1"/>
</dbReference>
<protein>
    <submittedName>
        <fullName evidence="1">Uncharacterized protein</fullName>
    </submittedName>
</protein>
<evidence type="ECO:0000313" key="2">
    <source>
        <dbReference type="Proteomes" id="UP000249499"/>
    </source>
</evidence>
<dbReference type="EMBL" id="CP117255">
    <property type="protein sequence ID" value="WFR96786.1"/>
    <property type="molecule type" value="Genomic_DNA"/>
</dbReference>
<sequence length="146" mass="16712">MAILFKTALSEDKALEKVETTILDGSDRDGYLNVMTEDMERAAASERGRHTGEFRDQVDVALAEAKQTAPFWLVYRRTESDPVTANEIRNAAIRLTRGYSGTVVIALSLLGHNHDDGDLELVFICFREDFHRRNFRVRYENKYVPD</sequence>
<reference evidence="2" key="2">
    <citation type="journal article" date="2023" name="MicrobiologyOpen">
        <title>Genomics of the tumorigenes clade of the family Rhizobiaceae and description of Rhizobium rhododendri sp. nov.</title>
        <authorList>
            <person name="Kuzmanovic N."/>
            <person name="diCenzo G.C."/>
            <person name="Bunk B."/>
            <person name="Sproeer C."/>
            <person name="Fruehling A."/>
            <person name="Neumann-Schaal M."/>
            <person name="Overmann J."/>
            <person name="Smalla K."/>
        </authorList>
    </citation>
    <scope>NUCLEOTIDE SEQUENCE [LARGE SCALE GENOMIC DNA]</scope>
    <source>
        <strain evidence="2">1078</strain>
    </source>
</reference>
<dbReference type="Proteomes" id="UP000249499">
    <property type="component" value="Chromosome"/>
</dbReference>
<proteinExistence type="predicted"/>
<dbReference type="KEGG" id="rtu:PR017_06620"/>
<accession>A0AAF1KFG8</accession>
<gene>
    <name evidence="1" type="ORF">PR017_06620</name>
</gene>